<evidence type="ECO:0000313" key="4">
    <source>
        <dbReference type="Proteomes" id="UP001174936"/>
    </source>
</evidence>
<comment type="caution">
    <text evidence="3">The sequence shown here is derived from an EMBL/GenBank/DDBJ whole genome shotgun (WGS) entry which is preliminary data.</text>
</comment>
<feature type="region of interest" description="Disordered" evidence="1">
    <location>
        <begin position="38"/>
        <end position="86"/>
    </location>
</feature>
<name>A0AA39YRV7_9PEZI</name>
<evidence type="ECO:0000313" key="3">
    <source>
        <dbReference type="EMBL" id="KAK0656965.1"/>
    </source>
</evidence>
<dbReference type="PANTHER" id="PTHR42039:SF1">
    <property type="entry name" value="PUTATIVE (AFU_ORTHOLOGUE AFUA_3G02940)-RELATED"/>
    <property type="match status" value="1"/>
</dbReference>
<evidence type="ECO:0008006" key="5">
    <source>
        <dbReference type="Google" id="ProtNLM"/>
    </source>
</evidence>
<organism evidence="3 4">
    <name type="scientific">Cercophora newfieldiana</name>
    <dbReference type="NCBI Taxonomy" id="92897"/>
    <lineage>
        <taxon>Eukaryota</taxon>
        <taxon>Fungi</taxon>
        <taxon>Dikarya</taxon>
        <taxon>Ascomycota</taxon>
        <taxon>Pezizomycotina</taxon>
        <taxon>Sordariomycetes</taxon>
        <taxon>Sordariomycetidae</taxon>
        <taxon>Sordariales</taxon>
        <taxon>Lasiosphaeriaceae</taxon>
        <taxon>Cercophora</taxon>
    </lineage>
</organism>
<sequence length="308" mass="32476">MHLTSFILLTGALGAAAHPSAHAHRQFHRRADPSNLPHVKAVHHHPIPEPKPSPSPVATPEPVASPEPDLSAASKGSSTPASSDSNGVYVPFCPEGGVASANSKNKRVTEAQVMYVGQLGTANGCPWNSNMMLIGANQVTKYKYVQEYKNVASEKYQVRCANKMGADGRLTGQFQVDGQNQLVFDLQPGESKFVAAMGNTQLACAFAPGSVPKTTHGQYAGNWLEADFENSSNGGWSGADCSSLVTQAYGMPFPGCRVCEPASDRKCSTILSNGQGDNAYTIGMEALDGIGLNLPPGPVFLKVEVGYA</sequence>
<dbReference type="Proteomes" id="UP001174936">
    <property type="component" value="Unassembled WGS sequence"/>
</dbReference>
<feature type="compositionally biased region" description="Pro residues" evidence="1">
    <location>
        <begin position="49"/>
        <end position="65"/>
    </location>
</feature>
<keyword evidence="4" id="KW-1185">Reference proteome</keyword>
<evidence type="ECO:0000256" key="2">
    <source>
        <dbReference type="SAM" id="SignalP"/>
    </source>
</evidence>
<evidence type="ECO:0000256" key="1">
    <source>
        <dbReference type="SAM" id="MobiDB-lite"/>
    </source>
</evidence>
<dbReference type="PANTHER" id="PTHR42039">
    <property type="entry name" value="PUTATIVE (AFU_ORTHOLOGUE AFUA_3G02940)-RELATED"/>
    <property type="match status" value="1"/>
</dbReference>
<keyword evidence="2" id="KW-0732">Signal</keyword>
<dbReference type="Pfam" id="PF25312">
    <property type="entry name" value="Allergen_Asp_f_4"/>
    <property type="match status" value="1"/>
</dbReference>
<dbReference type="GO" id="GO:0005576">
    <property type="term" value="C:extracellular region"/>
    <property type="evidence" value="ECO:0007669"/>
    <property type="project" value="InterPro"/>
</dbReference>
<dbReference type="InterPro" id="IPR038903">
    <property type="entry name" value="Allergen_Asp_f_4"/>
</dbReference>
<feature type="compositionally biased region" description="Polar residues" evidence="1">
    <location>
        <begin position="74"/>
        <end position="86"/>
    </location>
</feature>
<reference evidence="3" key="1">
    <citation type="submission" date="2023-06" db="EMBL/GenBank/DDBJ databases">
        <title>Genome-scale phylogeny and comparative genomics of the fungal order Sordariales.</title>
        <authorList>
            <consortium name="Lawrence Berkeley National Laboratory"/>
            <person name="Hensen N."/>
            <person name="Bonometti L."/>
            <person name="Westerberg I."/>
            <person name="Brannstrom I.O."/>
            <person name="Guillou S."/>
            <person name="Cros-Aarteil S."/>
            <person name="Calhoun S."/>
            <person name="Haridas S."/>
            <person name="Kuo A."/>
            <person name="Mondo S."/>
            <person name="Pangilinan J."/>
            <person name="Riley R."/>
            <person name="Labutti K."/>
            <person name="Andreopoulos B."/>
            <person name="Lipzen A."/>
            <person name="Chen C."/>
            <person name="Yanf M."/>
            <person name="Daum C."/>
            <person name="Ng V."/>
            <person name="Clum A."/>
            <person name="Steindorff A."/>
            <person name="Ohm R."/>
            <person name="Martin F."/>
            <person name="Silar P."/>
            <person name="Natvig D."/>
            <person name="Lalanne C."/>
            <person name="Gautier V."/>
            <person name="Ament-Velasquez S.L."/>
            <person name="Kruys A."/>
            <person name="Hutchinson M.I."/>
            <person name="Powell A.J."/>
            <person name="Barry K."/>
            <person name="Miller A.N."/>
            <person name="Grigoriev I.V."/>
            <person name="Debuchy R."/>
            <person name="Gladieux P."/>
            <person name="Thoren M.H."/>
            <person name="Johannesson H."/>
        </authorList>
    </citation>
    <scope>NUCLEOTIDE SEQUENCE</scope>
    <source>
        <strain evidence="3">SMH2532-1</strain>
    </source>
</reference>
<feature type="chain" id="PRO_5041370065" description="Allergen Asp f 4" evidence="2">
    <location>
        <begin position="18"/>
        <end position="308"/>
    </location>
</feature>
<dbReference type="EMBL" id="JAULSV010000001">
    <property type="protein sequence ID" value="KAK0656965.1"/>
    <property type="molecule type" value="Genomic_DNA"/>
</dbReference>
<gene>
    <name evidence="3" type="ORF">B0T16DRAFT_400619</name>
</gene>
<feature type="signal peptide" evidence="2">
    <location>
        <begin position="1"/>
        <end position="17"/>
    </location>
</feature>
<dbReference type="AlphaFoldDB" id="A0AA39YRV7"/>
<protein>
    <recommendedName>
        <fullName evidence="5">Allergen Asp f 4</fullName>
    </recommendedName>
</protein>
<dbReference type="GO" id="GO:0019863">
    <property type="term" value="F:IgE binding"/>
    <property type="evidence" value="ECO:0007669"/>
    <property type="project" value="InterPro"/>
</dbReference>
<accession>A0AA39YRV7</accession>
<proteinExistence type="predicted"/>